<dbReference type="Pfam" id="PF13517">
    <property type="entry name" value="FG-GAP_3"/>
    <property type="match status" value="1"/>
</dbReference>
<dbReference type="Pfam" id="PF03995">
    <property type="entry name" value="Inhibitor_I36"/>
    <property type="match status" value="1"/>
</dbReference>
<proteinExistence type="predicted"/>
<sequence>MPLTPLGRRALGTPSPRGRTARRTLGTAAALAASMAAFVATAPQAAAADNSARCPSGKLCLFQYGGYKGEMKTVSSSLATMGAFNDKTSSLVNNSSLWAVAYTGADYTGYAGDDTLLISPHNGAIDLSGGAFDGAFDNKISSIRVATTEYEAVQGVPWMDWLRQTEDKRPAGAAQAGKFGDLNNDARPDLLERADDGRLWFLSGIGDAEWETKGKLVGGGWNAMTQLTRHGDYNGDAKEDLYARDKSGVLWFYPGRGDGTFGARVRVGGGWNTMREISAAGDLTGDGRRDLLARDTAGKLWLYPGNGKGLLSARKLIGSGGWNAMTQLASPGDMNGDGRSDLLARDGSRALWLYPGNGKGAFGARKKLPYAWPTDEPVISTGDVNGDGLSDLMRPIDSQLFVYHGNGKGSVGGPNADMLWDTASHVRVF</sequence>
<dbReference type="Gene3D" id="2.60.20.10">
    <property type="entry name" value="Crystallins"/>
    <property type="match status" value="1"/>
</dbReference>
<feature type="region of interest" description="Disordered" evidence="2">
    <location>
        <begin position="1"/>
        <end position="21"/>
    </location>
</feature>
<dbReference type="Gene3D" id="2.20.25.650">
    <property type="entry name" value="Tachylectin-2-like"/>
    <property type="match status" value="1"/>
</dbReference>
<evidence type="ECO:0000313" key="3">
    <source>
        <dbReference type="EMBL" id="TWV53458.1"/>
    </source>
</evidence>
<organism evidence="3 4">
    <name type="scientific">Streptomyces misionensis</name>
    <dbReference type="NCBI Taxonomy" id="67331"/>
    <lineage>
        <taxon>Bacteria</taxon>
        <taxon>Bacillati</taxon>
        <taxon>Actinomycetota</taxon>
        <taxon>Actinomycetes</taxon>
        <taxon>Kitasatosporales</taxon>
        <taxon>Streptomycetaceae</taxon>
        <taxon>Streptomyces</taxon>
    </lineage>
</organism>
<evidence type="ECO:0000256" key="1">
    <source>
        <dbReference type="ARBA" id="ARBA00022729"/>
    </source>
</evidence>
<gene>
    <name evidence="3" type="ORF">FRZ03_09910</name>
</gene>
<dbReference type="PROSITE" id="PS51318">
    <property type="entry name" value="TAT"/>
    <property type="match status" value="1"/>
</dbReference>
<dbReference type="InterPro" id="IPR006311">
    <property type="entry name" value="TAT_signal"/>
</dbReference>
<dbReference type="RefSeq" id="WP_146464786.1">
    <property type="nucleotide sequence ID" value="NZ_VOGW01000055.1"/>
</dbReference>
<dbReference type="PANTHER" id="PTHR44103:SF1">
    <property type="entry name" value="PROPROTEIN CONVERTASE P"/>
    <property type="match status" value="1"/>
</dbReference>
<dbReference type="InterPro" id="IPR013517">
    <property type="entry name" value="FG-GAP"/>
</dbReference>
<keyword evidence="1" id="KW-0732">Signal</keyword>
<dbReference type="InterPro" id="IPR011024">
    <property type="entry name" value="G_crystallin-like"/>
</dbReference>
<dbReference type="SUPFAM" id="SSF69318">
    <property type="entry name" value="Integrin alpha N-terminal domain"/>
    <property type="match status" value="1"/>
</dbReference>
<dbReference type="EMBL" id="VOGW01000055">
    <property type="protein sequence ID" value="TWV53458.1"/>
    <property type="molecule type" value="Genomic_DNA"/>
</dbReference>
<evidence type="ECO:0000256" key="2">
    <source>
        <dbReference type="SAM" id="MobiDB-lite"/>
    </source>
</evidence>
<accession>A0A5C6JX60</accession>
<dbReference type="SUPFAM" id="SSF49695">
    <property type="entry name" value="gamma-Crystallin-like"/>
    <property type="match status" value="1"/>
</dbReference>
<dbReference type="InterPro" id="IPR028994">
    <property type="entry name" value="Integrin_alpha_N"/>
</dbReference>
<dbReference type="PANTHER" id="PTHR44103">
    <property type="entry name" value="PROPROTEIN CONVERTASE P"/>
    <property type="match status" value="1"/>
</dbReference>
<comment type="caution">
    <text evidence="3">The sequence shown here is derived from an EMBL/GenBank/DDBJ whole genome shotgun (WGS) entry which is preliminary data.</text>
</comment>
<evidence type="ECO:0000313" key="4">
    <source>
        <dbReference type="Proteomes" id="UP000320481"/>
    </source>
</evidence>
<dbReference type="Gene3D" id="2.130.10.130">
    <property type="entry name" value="Integrin alpha, N-terminal"/>
    <property type="match status" value="1"/>
</dbReference>
<dbReference type="AlphaFoldDB" id="A0A5C6JX60"/>
<protein>
    <recommendedName>
        <fullName evidence="5">Repeat domain-containing protein</fullName>
    </recommendedName>
</protein>
<dbReference type="Proteomes" id="UP000320481">
    <property type="component" value="Unassembled WGS sequence"/>
</dbReference>
<keyword evidence="4" id="KW-1185">Reference proteome</keyword>
<name>A0A5C6JX60_9ACTN</name>
<reference evidence="3" key="1">
    <citation type="journal article" date="2019" name="Microbiol. Resour. Announc.">
        <title>Draft Genomic Sequences of Streptomyces misionensis and Streptomyces albidoflavus, bacteria applied for phytopathogen biocontrol.</title>
        <authorList>
            <person name="Pylro V."/>
            <person name="Dias A."/>
            <person name="Andreote F."/>
            <person name="Varani A."/>
            <person name="Andreote C."/>
            <person name="Bernardo E."/>
            <person name="Martins T."/>
        </authorList>
    </citation>
    <scope>NUCLEOTIDE SEQUENCE [LARGE SCALE GENOMIC DNA]</scope>
    <source>
        <strain evidence="3">66</strain>
    </source>
</reference>
<evidence type="ECO:0008006" key="5">
    <source>
        <dbReference type="Google" id="ProtNLM"/>
    </source>
</evidence>